<evidence type="ECO:0008006" key="3">
    <source>
        <dbReference type="Google" id="ProtNLM"/>
    </source>
</evidence>
<evidence type="ECO:0000313" key="2">
    <source>
        <dbReference type="Proteomes" id="UP000187203"/>
    </source>
</evidence>
<protein>
    <recommendedName>
        <fullName evidence="3">Rapid ALkalinization Factor</fullName>
    </recommendedName>
</protein>
<organism evidence="1 2">
    <name type="scientific">Corchorus olitorius</name>
    <dbReference type="NCBI Taxonomy" id="93759"/>
    <lineage>
        <taxon>Eukaryota</taxon>
        <taxon>Viridiplantae</taxon>
        <taxon>Streptophyta</taxon>
        <taxon>Embryophyta</taxon>
        <taxon>Tracheophyta</taxon>
        <taxon>Spermatophyta</taxon>
        <taxon>Magnoliopsida</taxon>
        <taxon>eudicotyledons</taxon>
        <taxon>Gunneridae</taxon>
        <taxon>Pentapetalae</taxon>
        <taxon>rosids</taxon>
        <taxon>malvids</taxon>
        <taxon>Malvales</taxon>
        <taxon>Malvaceae</taxon>
        <taxon>Grewioideae</taxon>
        <taxon>Apeibeae</taxon>
        <taxon>Corchorus</taxon>
    </lineage>
</organism>
<dbReference type="Proteomes" id="UP000187203">
    <property type="component" value="Unassembled WGS sequence"/>
</dbReference>
<dbReference type="AlphaFoldDB" id="A0A1R3FXU7"/>
<evidence type="ECO:0000313" key="1">
    <source>
        <dbReference type="EMBL" id="OMO50586.1"/>
    </source>
</evidence>
<dbReference type="EMBL" id="AWUE01024487">
    <property type="protein sequence ID" value="OMO50586.1"/>
    <property type="molecule type" value="Genomic_DNA"/>
</dbReference>
<keyword evidence="2" id="KW-1185">Reference proteome</keyword>
<accession>A0A1R3FXU7</accession>
<gene>
    <name evidence="1" type="ORF">COLO4_37998</name>
</gene>
<sequence>MEVITVGKGYLSLVAVITLTILLNPSRCQAIAINALSKEVTGSGHFATIGANMEMEFLMDSEIGRMLAGKFNSFVTSGAKQPNKSAVGCDRRPAGTPYSRCISDETKQQKVPEQCSTFKRGCSTS</sequence>
<reference evidence="2" key="1">
    <citation type="submission" date="2013-09" db="EMBL/GenBank/DDBJ databases">
        <title>Corchorus olitorius genome sequencing.</title>
        <authorList>
            <person name="Alam M."/>
            <person name="Haque M.S."/>
            <person name="Islam M.S."/>
            <person name="Emdad E.M."/>
            <person name="Islam M.M."/>
            <person name="Ahmed B."/>
            <person name="Halim A."/>
            <person name="Hossen Q.M.M."/>
            <person name="Hossain M.Z."/>
            <person name="Ahmed R."/>
            <person name="Khan M.M."/>
            <person name="Islam R."/>
            <person name="Rashid M.M."/>
            <person name="Khan S.A."/>
            <person name="Rahman M.S."/>
            <person name="Alam M."/>
            <person name="Yahiya A.S."/>
            <person name="Khan M.S."/>
            <person name="Azam M.S."/>
            <person name="Haque T."/>
            <person name="Lashkar M.Z.H."/>
            <person name="Akhand A.I."/>
            <person name="Morshed G."/>
            <person name="Roy S."/>
            <person name="Uddin K.S."/>
            <person name="Rabeya T."/>
            <person name="Hossain A.S."/>
            <person name="Chowdhury A."/>
            <person name="Snigdha A.R."/>
            <person name="Mortoza M.S."/>
            <person name="Matin S.A."/>
            <person name="Hoque S.M.E."/>
            <person name="Islam M.K."/>
            <person name="Roy D.K."/>
            <person name="Haider R."/>
            <person name="Moosa M.M."/>
            <person name="Elias S.M."/>
            <person name="Hasan A.M."/>
            <person name="Jahan S."/>
            <person name="Shafiuddin M."/>
            <person name="Mahmood N."/>
            <person name="Shommy N.S."/>
        </authorList>
    </citation>
    <scope>NUCLEOTIDE SEQUENCE [LARGE SCALE GENOMIC DNA]</scope>
    <source>
        <strain evidence="2">cv. O-4</strain>
    </source>
</reference>
<dbReference type="OrthoDB" id="1629624at2759"/>
<proteinExistence type="predicted"/>
<comment type="caution">
    <text evidence="1">The sequence shown here is derived from an EMBL/GenBank/DDBJ whole genome shotgun (WGS) entry which is preliminary data.</text>
</comment>
<name>A0A1R3FXU7_9ROSI</name>